<feature type="transmembrane region" description="Helical" evidence="1">
    <location>
        <begin position="133"/>
        <end position="153"/>
    </location>
</feature>
<keyword evidence="1" id="KW-0472">Membrane</keyword>
<feature type="transmembrane region" description="Helical" evidence="1">
    <location>
        <begin position="48"/>
        <end position="68"/>
    </location>
</feature>
<accession>A0A368KK00</accession>
<gene>
    <name evidence="2" type="ORF">DTL42_21185</name>
</gene>
<evidence type="ECO:0000256" key="1">
    <source>
        <dbReference type="SAM" id="Phobius"/>
    </source>
</evidence>
<dbReference type="AlphaFoldDB" id="A0A368KK00"/>
<feature type="transmembrane region" description="Helical" evidence="1">
    <location>
        <begin position="263"/>
        <end position="285"/>
    </location>
</feature>
<feature type="transmembrane region" description="Helical" evidence="1">
    <location>
        <begin position="205"/>
        <end position="224"/>
    </location>
</feature>
<name>A0A368KK00_9BACT</name>
<dbReference type="Proteomes" id="UP000253562">
    <property type="component" value="Unassembled WGS sequence"/>
</dbReference>
<evidence type="ECO:0000313" key="2">
    <source>
        <dbReference type="EMBL" id="RCS41096.1"/>
    </source>
</evidence>
<sequence length="314" mass="34756">MGQVHLGRHDAAKRVLGQAMDWLEKLNAERRGDSGPPKPPPQKHEPSPVAIVALILLVLGHLAAYTVYDKHDGFSLAAMLQATTLGFWIGAGRGPFWLRWGIMGISAPYFRFLMEPEPWPRTAPRMSIEGSPLQIGLFLFCLAVVCSVLPRAFSPVRAKWQVTQFSIAGMMGAIAAVAWVCVMWRPAVVEFDPDRRFWTGYMEDGLAFLSLAVVVACVGSILCFDQPEVRKTVLWRAVGVWLLTPLFYFAASWFLGIGLEVEILFAIVIAYPITLVLLYPLDIAANGFGVRWLRKLDESPPADEAELSAGEDVD</sequence>
<comment type="caution">
    <text evidence="2">The sequence shown here is derived from an EMBL/GenBank/DDBJ whole genome shotgun (WGS) entry which is preliminary data.</text>
</comment>
<feature type="transmembrane region" description="Helical" evidence="1">
    <location>
        <begin position="74"/>
        <end position="91"/>
    </location>
</feature>
<dbReference type="EMBL" id="QPEX01000045">
    <property type="protein sequence ID" value="RCS41096.1"/>
    <property type="molecule type" value="Genomic_DNA"/>
</dbReference>
<reference evidence="2 3" key="1">
    <citation type="submission" date="2018-07" db="EMBL/GenBank/DDBJ databases">
        <title>Comparative genomes isolates from brazilian mangrove.</title>
        <authorList>
            <person name="De Araujo J.E."/>
            <person name="Taketani R.G."/>
            <person name="Silva M.C.P."/>
            <person name="Lourenco M.V."/>
            <person name="Oliveira V.M."/>
            <person name="Andreote F.D."/>
        </authorList>
    </citation>
    <scope>NUCLEOTIDE SEQUENCE [LARGE SCALE GENOMIC DNA]</scope>
    <source>
        <strain evidence="2 3">HEX PRIS-MGV</strain>
    </source>
</reference>
<keyword evidence="1" id="KW-1133">Transmembrane helix</keyword>
<organism evidence="2 3">
    <name type="scientific">Bremerella cremea</name>
    <dbReference type="NCBI Taxonomy" id="1031537"/>
    <lineage>
        <taxon>Bacteria</taxon>
        <taxon>Pseudomonadati</taxon>
        <taxon>Planctomycetota</taxon>
        <taxon>Planctomycetia</taxon>
        <taxon>Pirellulales</taxon>
        <taxon>Pirellulaceae</taxon>
        <taxon>Bremerella</taxon>
    </lineage>
</organism>
<proteinExistence type="predicted"/>
<protein>
    <submittedName>
        <fullName evidence="2">Uncharacterized protein</fullName>
    </submittedName>
</protein>
<evidence type="ECO:0000313" key="3">
    <source>
        <dbReference type="Proteomes" id="UP000253562"/>
    </source>
</evidence>
<feature type="transmembrane region" description="Helical" evidence="1">
    <location>
        <begin position="233"/>
        <end position="257"/>
    </location>
</feature>
<feature type="transmembrane region" description="Helical" evidence="1">
    <location>
        <begin position="165"/>
        <end position="185"/>
    </location>
</feature>
<keyword evidence="1" id="KW-0812">Transmembrane</keyword>